<feature type="compositionally biased region" description="Polar residues" evidence="1">
    <location>
        <begin position="143"/>
        <end position="157"/>
    </location>
</feature>
<keyword evidence="4" id="KW-1185">Reference proteome</keyword>
<feature type="compositionally biased region" description="Low complexity" evidence="1">
    <location>
        <begin position="124"/>
        <end position="135"/>
    </location>
</feature>
<dbReference type="Proteomes" id="UP000078576">
    <property type="component" value="Unassembled WGS sequence"/>
</dbReference>
<feature type="region of interest" description="Disordered" evidence="1">
    <location>
        <begin position="84"/>
        <end position="166"/>
    </location>
</feature>
<evidence type="ECO:0000256" key="2">
    <source>
        <dbReference type="SAM" id="SignalP"/>
    </source>
</evidence>
<dbReference type="EMBL" id="KN714731">
    <property type="protein sequence ID" value="KUI59471.1"/>
    <property type="molecule type" value="Genomic_DNA"/>
</dbReference>
<feature type="compositionally biased region" description="Basic and acidic residues" evidence="1">
    <location>
        <begin position="215"/>
        <end position="229"/>
    </location>
</feature>
<dbReference type="AlphaFoldDB" id="A0A194V6L1"/>
<evidence type="ECO:0000313" key="3">
    <source>
        <dbReference type="EMBL" id="KUI59471.1"/>
    </source>
</evidence>
<reference evidence="4" key="1">
    <citation type="submission" date="2014-12" db="EMBL/GenBank/DDBJ databases">
        <title>Genome Sequence of Valsa Canker Pathogens Uncovers a Specific Adaption of Colonization on Woody Bark.</title>
        <authorList>
            <person name="Yin Z."/>
            <person name="Liu H."/>
            <person name="Gao X."/>
            <person name="Li Z."/>
            <person name="Song N."/>
            <person name="Ke X."/>
            <person name="Dai Q."/>
            <person name="Wu Y."/>
            <person name="Sun Y."/>
            <person name="Xu J.-R."/>
            <person name="Kang Z.K."/>
            <person name="Wang L."/>
            <person name="Huang L."/>
        </authorList>
    </citation>
    <scope>NUCLEOTIDE SEQUENCE [LARGE SCALE GENOMIC DNA]</scope>
    <source>
        <strain evidence="4">SXYL134</strain>
    </source>
</reference>
<name>A0A194V6L1_CYTMA</name>
<keyword evidence="2" id="KW-0732">Signal</keyword>
<evidence type="ECO:0000313" key="4">
    <source>
        <dbReference type="Proteomes" id="UP000078576"/>
    </source>
</evidence>
<feature type="signal peptide" evidence="2">
    <location>
        <begin position="1"/>
        <end position="16"/>
    </location>
</feature>
<sequence length="294" mass="32296">MRFLTVAWLAVGLVTAASTPTVTSDKIDGLPAKPSVPSEKWDKMLKYLDCVNGSDDPWCKDYEQAEESLDPLISPVEEAEVVEYEDGTEDQTTRPAIPPLDQPLLPLPGGGGNHSVVDPPSQNKTKTQTTKPYRTTKPDRTTKPVSTTRPAQSTPPANVTVPEYGKLPQPTPKVLTRSEVKEFLAYIHCRTTRFTGCEAPDWLRRARQPPWSSLGDRRNATEGHGQLHEDADDTDDLMSIEDALLMPEGWESPECEGFSECKNACVAKGVVTWFAAESSIQDCILECASSHPCV</sequence>
<accession>A0A194V6L1</accession>
<gene>
    <name evidence="3" type="ORF">VP1G_06770</name>
</gene>
<protein>
    <submittedName>
        <fullName evidence="3">Uncharacterized protein</fullName>
    </submittedName>
</protein>
<organism evidence="3 4">
    <name type="scientific">Cytospora mali</name>
    <name type="common">Apple Valsa canker fungus</name>
    <name type="synonym">Valsa mali</name>
    <dbReference type="NCBI Taxonomy" id="578113"/>
    <lineage>
        <taxon>Eukaryota</taxon>
        <taxon>Fungi</taxon>
        <taxon>Dikarya</taxon>
        <taxon>Ascomycota</taxon>
        <taxon>Pezizomycotina</taxon>
        <taxon>Sordariomycetes</taxon>
        <taxon>Sordariomycetidae</taxon>
        <taxon>Diaporthales</taxon>
        <taxon>Cytosporaceae</taxon>
        <taxon>Cytospora</taxon>
    </lineage>
</organism>
<evidence type="ECO:0000256" key="1">
    <source>
        <dbReference type="SAM" id="MobiDB-lite"/>
    </source>
</evidence>
<feature type="chain" id="PRO_5008266244" evidence="2">
    <location>
        <begin position="17"/>
        <end position="294"/>
    </location>
</feature>
<feature type="region of interest" description="Disordered" evidence="1">
    <location>
        <begin position="208"/>
        <end position="232"/>
    </location>
</feature>
<proteinExistence type="predicted"/>